<accession>A0A166JMV0</accession>
<reference evidence="2 3" key="1">
    <citation type="journal article" date="2016" name="Mol. Biol. Evol.">
        <title>Comparative Genomics of Early-Diverging Mushroom-Forming Fungi Provides Insights into the Origins of Lignocellulose Decay Capabilities.</title>
        <authorList>
            <person name="Nagy L.G."/>
            <person name="Riley R."/>
            <person name="Tritt A."/>
            <person name="Adam C."/>
            <person name="Daum C."/>
            <person name="Floudas D."/>
            <person name="Sun H."/>
            <person name="Yadav J.S."/>
            <person name="Pangilinan J."/>
            <person name="Larsson K.H."/>
            <person name="Matsuura K."/>
            <person name="Barry K."/>
            <person name="Labutti K."/>
            <person name="Kuo R."/>
            <person name="Ohm R.A."/>
            <person name="Bhattacharya S.S."/>
            <person name="Shirouzu T."/>
            <person name="Yoshinaga Y."/>
            <person name="Martin F.M."/>
            <person name="Grigoriev I.V."/>
            <person name="Hibbett D.S."/>
        </authorList>
    </citation>
    <scope>NUCLEOTIDE SEQUENCE [LARGE SCALE GENOMIC DNA]</scope>
    <source>
        <strain evidence="2 3">HHB12733</strain>
    </source>
</reference>
<evidence type="ECO:0000313" key="2">
    <source>
        <dbReference type="EMBL" id="KZT44841.1"/>
    </source>
</evidence>
<dbReference type="Proteomes" id="UP000076842">
    <property type="component" value="Unassembled WGS sequence"/>
</dbReference>
<protein>
    <submittedName>
        <fullName evidence="2">Uncharacterized protein</fullName>
    </submittedName>
</protein>
<feature type="compositionally biased region" description="Low complexity" evidence="1">
    <location>
        <begin position="217"/>
        <end position="228"/>
    </location>
</feature>
<feature type="compositionally biased region" description="Low complexity" evidence="1">
    <location>
        <begin position="449"/>
        <end position="466"/>
    </location>
</feature>
<proteinExistence type="predicted"/>
<feature type="region of interest" description="Disordered" evidence="1">
    <location>
        <begin position="354"/>
        <end position="373"/>
    </location>
</feature>
<feature type="compositionally biased region" description="Low complexity" evidence="1">
    <location>
        <begin position="271"/>
        <end position="286"/>
    </location>
</feature>
<feature type="compositionally biased region" description="Pro residues" evidence="1">
    <location>
        <begin position="229"/>
        <end position="249"/>
    </location>
</feature>
<feature type="region of interest" description="Disordered" evidence="1">
    <location>
        <begin position="443"/>
        <end position="554"/>
    </location>
</feature>
<sequence length="554" mass="62085">IDWAIFYVDDSSYDLWCQVRDKLAPAEANNYESFKKAIKTYYPGSDADDRKYGRRDLEDLVHLWTGRIETRADYGQFYREFYVISNFLIDQNRISVIDQNRMFRNVFWHPKGTNNLWDKMEDYLRVKSVDLPVDDILPMDEYRKAAEWALGATSAMTAEAQAASLPSTKLITAIPTVLPKTDPELEKKIERLASENEKLQGMFSTVLSLFQAQQQHQMYPPQQFQQPPRFIPPPAQYGPPPAQYLPPPGMNQQYQPPVAYSGYQNAPGPPRRTGGQQQGQQSGPTGTLCRFDGATTGCQELIRNCPGARRYVEQGLMKRREGGGHLFPNGDYIAKELPGRDIKEQVDLWHAQNKSSAFEPQATTPGTDSNQRHPEASITAVVAYHNVVVEEEDAIPERGMELDVCNELLNVLINNPTPAGYEYSDEEVDVLIAEADRARELRNARRNEQQAAAERNSRRAAAQANRAKFEAGKKQPQPAPAPASPLRNASPEPRIPAPQVPKVGLHEPHKAAPLQVTEDELPDLIDLATAPEPPKPPKFKRVAPADDANLPGDV</sequence>
<dbReference type="OrthoDB" id="3260546at2759"/>
<feature type="non-terminal residue" evidence="2">
    <location>
        <position position="1"/>
    </location>
</feature>
<feature type="compositionally biased region" description="Polar residues" evidence="1">
    <location>
        <begin position="354"/>
        <end position="369"/>
    </location>
</feature>
<dbReference type="InParanoid" id="A0A166JMV0"/>
<keyword evidence="3" id="KW-1185">Reference proteome</keyword>
<organism evidence="2 3">
    <name type="scientific">Calocera cornea HHB12733</name>
    <dbReference type="NCBI Taxonomy" id="1353952"/>
    <lineage>
        <taxon>Eukaryota</taxon>
        <taxon>Fungi</taxon>
        <taxon>Dikarya</taxon>
        <taxon>Basidiomycota</taxon>
        <taxon>Agaricomycotina</taxon>
        <taxon>Dacrymycetes</taxon>
        <taxon>Dacrymycetales</taxon>
        <taxon>Dacrymycetaceae</taxon>
        <taxon>Calocera</taxon>
    </lineage>
</organism>
<feature type="region of interest" description="Disordered" evidence="1">
    <location>
        <begin position="217"/>
        <end position="286"/>
    </location>
</feature>
<gene>
    <name evidence="2" type="ORF">CALCODRAFT_489110</name>
</gene>
<dbReference type="AlphaFoldDB" id="A0A166JMV0"/>
<name>A0A166JMV0_9BASI</name>
<evidence type="ECO:0000313" key="3">
    <source>
        <dbReference type="Proteomes" id="UP000076842"/>
    </source>
</evidence>
<evidence type="ECO:0000256" key="1">
    <source>
        <dbReference type="SAM" id="MobiDB-lite"/>
    </source>
</evidence>
<dbReference type="EMBL" id="KV424351">
    <property type="protein sequence ID" value="KZT44841.1"/>
    <property type="molecule type" value="Genomic_DNA"/>
</dbReference>